<organism evidence="1 2">
    <name type="scientific">Phenylobacterium ferrooxidans</name>
    <dbReference type="NCBI Taxonomy" id="2982689"/>
    <lineage>
        <taxon>Bacteria</taxon>
        <taxon>Pseudomonadati</taxon>
        <taxon>Pseudomonadota</taxon>
        <taxon>Alphaproteobacteria</taxon>
        <taxon>Caulobacterales</taxon>
        <taxon>Caulobacteraceae</taxon>
        <taxon>Phenylobacterium</taxon>
    </lineage>
</organism>
<sequence length="59" mass="6154">MRTRAVAEARATGMGSYATDHVTVGYALTPGHETYRGLGWCGAITQREPEAASAASRAA</sequence>
<accession>A0ABW6CNV2</accession>
<comment type="caution">
    <text evidence="1">The sequence shown here is derived from an EMBL/GenBank/DDBJ whole genome shotgun (WGS) entry which is preliminary data.</text>
</comment>
<dbReference type="RefSeq" id="WP_377370323.1">
    <property type="nucleotide sequence ID" value="NZ_JAOTJD010000021.1"/>
</dbReference>
<dbReference type="EMBL" id="JAOTJD010000021">
    <property type="protein sequence ID" value="MFD3264743.1"/>
    <property type="molecule type" value="Genomic_DNA"/>
</dbReference>
<reference evidence="1 2" key="1">
    <citation type="submission" date="2022-09" db="EMBL/GenBank/DDBJ databases">
        <title>New species of Phenylobacterium.</title>
        <authorList>
            <person name="Mieszkin S."/>
        </authorList>
    </citation>
    <scope>NUCLEOTIDE SEQUENCE [LARGE SCALE GENOMIC DNA]</scope>
    <source>
        <strain evidence="1 2">HK31-G</strain>
    </source>
</reference>
<evidence type="ECO:0000313" key="2">
    <source>
        <dbReference type="Proteomes" id="UP001598130"/>
    </source>
</evidence>
<dbReference type="Proteomes" id="UP001598130">
    <property type="component" value="Unassembled WGS sequence"/>
</dbReference>
<name>A0ABW6CNV2_9CAUL</name>
<keyword evidence="2" id="KW-1185">Reference proteome</keyword>
<proteinExistence type="predicted"/>
<gene>
    <name evidence="1" type="ORF">OCL97_12330</name>
</gene>
<evidence type="ECO:0000313" key="1">
    <source>
        <dbReference type="EMBL" id="MFD3264743.1"/>
    </source>
</evidence>
<protein>
    <submittedName>
        <fullName evidence="1">Uncharacterized protein</fullName>
    </submittedName>
</protein>